<gene>
    <name evidence="1" type="ORF">DVR12_06175</name>
</gene>
<dbReference type="AlphaFoldDB" id="A0A3E1YE70"/>
<proteinExistence type="predicted"/>
<dbReference type="EMBL" id="QPMM01000002">
    <property type="protein sequence ID" value="RFS24779.1"/>
    <property type="molecule type" value="Genomic_DNA"/>
</dbReference>
<dbReference type="Proteomes" id="UP000260644">
    <property type="component" value="Unassembled WGS sequence"/>
</dbReference>
<evidence type="ECO:0000313" key="2">
    <source>
        <dbReference type="Proteomes" id="UP000260644"/>
    </source>
</evidence>
<dbReference type="RefSeq" id="WP_116974683.1">
    <property type="nucleotide sequence ID" value="NZ_QPMM01000002.1"/>
</dbReference>
<dbReference type="OrthoDB" id="1345370at2"/>
<evidence type="ECO:0000313" key="1">
    <source>
        <dbReference type="EMBL" id="RFS24779.1"/>
    </source>
</evidence>
<name>A0A3E1YE70_9BACT</name>
<organism evidence="1 2">
    <name type="scientific">Chitinophaga silvatica</name>
    <dbReference type="NCBI Taxonomy" id="2282649"/>
    <lineage>
        <taxon>Bacteria</taxon>
        <taxon>Pseudomonadati</taxon>
        <taxon>Bacteroidota</taxon>
        <taxon>Chitinophagia</taxon>
        <taxon>Chitinophagales</taxon>
        <taxon>Chitinophagaceae</taxon>
        <taxon>Chitinophaga</taxon>
    </lineage>
</organism>
<protein>
    <submittedName>
        <fullName evidence="1">Uncharacterized protein</fullName>
    </submittedName>
</protein>
<comment type="caution">
    <text evidence="1">The sequence shown here is derived from an EMBL/GenBank/DDBJ whole genome shotgun (WGS) entry which is preliminary data.</text>
</comment>
<keyword evidence="2" id="KW-1185">Reference proteome</keyword>
<accession>A0A3E1YE70</accession>
<reference evidence="1 2" key="1">
    <citation type="submission" date="2018-07" db="EMBL/GenBank/DDBJ databases">
        <title>Chitinophaga K2CV101002-2 sp. nov., isolated from a monsoon evergreen broad-leaved forest soil.</title>
        <authorList>
            <person name="Lv Y."/>
        </authorList>
    </citation>
    <scope>NUCLEOTIDE SEQUENCE [LARGE SCALE GENOMIC DNA]</scope>
    <source>
        <strain evidence="1 2">GDMCC 1.1288</strain>
    </source>
</reference>
<sequence>MSDQQLIGLLEKYLQGNCTQEEKVSLESWYEGYRAKTIEHTEPNLQQLYNDIADRLKSESEWTEQPQ</sequence>